<dbReference type="PANTHER" id="PTHR43080">
    <property type="entry name" value="CBS DOMAIN-CONTAINING PROTEIN CBSX3, MITOCHONDRIAL"/>
    <property type="match status" value="1"/>
</dbReference>
<dbReference type="Gene3D" id="3.10.580.10">
    <property type="entry name" value="CBS-domain"/>
    <property type="match status" value="1"/>
</dbReference>
<evidence type="ECO:0000259" key="3">
    <source>
        <dbReference type="PROSITE" id="PS51371"/>
    </source>
</evidence>
<evidence type="ECO:0000313" key="4">
    <source>
        <dbReference type="EMBL" id="VFJ14364.1"/>
    </source>
</evidence>
<organism evidence="4 5">
    <name type="scientific">Candidatus Nitrosocosmicus franklandianus</name>
    <dbReference type="NCBI Taxonomy" id="1798806"/>
    <lineage>
        <taxon>Archaea</taxon>
        <taxon>Nitrososphaerota</taxon>
        <taxon>Nitrososphaeria</taxon>
        <taxon>Nitrososphaerales</taxon>
        <taxon>Nitrososphaeraceae</taxon>
        <taxon>Candidatus Nitrosocosmicus</taxon>
    </lineage>
</organism>
<dbReference type="Pfam" id="PF00571">
    <property type="entry name" value="CBS"/>
    <property type="match status" value="2"/>
</dbReference>
<keyword evidence="1 2" id="KW-0129">CBS domain</keyword>
<dbReference type="InterPro" id="IPR000644">
    <property type="entry name" value="CBS_dom"/>
</dbReference>
<evidence type="ECO:0000256" key="2">
    <source>
        <dbReference type="PROSITE-ProRule" id="PRU00703"/>
    </source>
</evidence>
<evidence type="ECO:0000256" key="1">
    <source>
        <dbReference type="ARBA" id="ARBA00023122"/>
    </source>
</evidence>
<sequence length="166" mass="18840">MGLESIGISEIANKNVKVIDQEQNIFDTSKVMMDNNIGSVVVVDNNESKNPVGIITERDIVRIVSTFSLADLEVPVRKLMSSPLITLSHNASVLDAMKLMYEQKIRRVIILGGNSLVGIVTEHDIFKFLMGNRELITTVMSEDFPIPQKEVYYDFSRFWFSNSFYK</sequence>
<dbReference type="Proteomes" id="UP000294299">
    <property type="component" value="Chromosome NFRAN"/>
</dbReference>
<dbReference type="GeneID" id="39421324"/>
<feature type="domain" description="CBS" evidence="3">
    <location>
        <begin position="80"/>
        <end position="135"/>
    </location>
</feature>
<dbReference type="PANTHER" id="PTHR43080:SF2">
    <property type="entry name" value="CBS DOMAIN-CONTAINING PROTEIN"/>
    <property type="match status" value="1"/>
</dbReference>
<dbReference type="RefSeq" id="WP_134484595.1">
    <property type="nucleotide sequence ID" value="NZ_LR216287.1"/>
</dbReference>
<dbReference type="SMART" id="SM00116">
    <property type="entry name" value="CBS"/>
    <property type="match status" value="2"/>
</dbReference>
<dbReference type="SUPFAM" id="SSF54631">
    <property type="entry name" value="CBS-domain pair"/>
    <property type="match status" value="1"/>
</dbReference>
<keyword evidence="5" id="KW-1185">Reference proteome</keyword>
<dbReference type="KEGG" id="nfn:NFRAN_2042"/>
<dbReference type="PROSITE" id="PS51371">
    <property type="entry name" value="CBS"/>
    <property type="match status" value="2"/>
</dbReference>
<name>A0A484IC51_9ARCH</name>
<dbReference type="AlphaFoldDB" id="A0A484IC51"/>
<dbReference type="InterPro" id="IPR046342">
    <property type="entry name" value="CBS_dom_sf"/>
</dbReference>
<accession>A0A484IC51</accession>
<dbReference type="EMBL" id="LR216287">
    <property type="protein sequence ID" value="VFJ14364.1"/>
    <property type="molecule type" value="Genomic_DNA"/>
</dbReference>
<proteinExistence type="predicted"/>
<feature type="domain" description="CBS" evidence="3">
    <location>
        <begin position="12"/>
        <end position="72"/>
    </location>
</feature>
<dbReference type="InterPro" id="IPR051257">
    <property type="entry name" value="Diverse_CBS-Domain"/>
</dbReference>
<protein>
    <submittedName>
        <fullName evidence="4">CBS domain protein</fullName>
    </submittedName>
</protein>
<dbReference type="OrthoDB" id="65817at2157"/>
<gene>
    <name evidence="4" type="primary">hrp1</name>
    <name evidence="4" type="ORF">NFRAN_2042</name>
</gene>
<reference evidence="4 5" key="1">
    <citation type="submission" date="2019-02" db="EMBL/GenBank/DDBJ databases">
        <authorList>
            <person name="Lehtovirta-Morley E L."/>
        </authorList>
    </citation>
    <scope>NUCLEOTIDE SEQUENCE [LARGE SCALE GENOMIC DNA]</scope>
    <source>
        <strain evidence="4">NFRAN1</strain>
    </source>
</reference>
<evidence type="ECO:0000313" key="5">
    <source>
        <dbReference type="Proteomes" id="UP000294299"/>
    </source>
</evidence>